<keyword evidence="7" id="KW-0472">Membrane</keyword>
<evidence type="ECO:0000259" key="8">
    <source>
        <dbReference type="SMART" id="SM00382"/>
    </source>
</evidence>
<dbReference type="SUPFAM" id="SSF140990">
    <property type="entry name" value="FtsH protease domain-like"/>
    <property type="match status" value="1"/>
</dbReference>
<evidence type="ECO:0000256" key="2">
    <source>
        <dbReference type="ARBA" id="ARBA00022670"/>
    </source>
</evidence>
<organism evidence="9">
    <name type="scientific">Pedinomonas minor</name>
    <name type="common">Green alga</name>
    <dbReference type="NCBI Taxonomy" id="3159"/>
    <lineage>
        <taxon>Eukaryota</taxon>
        <taxon>Viridiplantae</taxon>
        <taxon>Chlorophyta</taxon>
        <taxon>core chlorophytes</taxon>
        <taxon>Pedinophyceae</taxon>
        <taxon>Pedinomonadales</taxon>
        <taxon>Pedinomonadaceae</taxon>
        <taxon>Pedinomonas</taxon>
    </lineage>
</organism>
<evidence type="ECO:0000256" key="3">
    <source>
        <dbReference type="ARBA" id="ARBA00022723"/>
    </source>
</evidence>
<keyword evidence="9" id="KW-0934">Plastid</keyword>
<comment type="cofactor">
    <cofactor evidence="1">
        <name>Zn(2+)</name>
        <dbReference type="ChEBI" id="CHEBI:29105"/>
    </cofactor>
</comment>
<dbReference type="GeneID" id="11541872"/>
<feature type="transmembrane region" description="Helical" evidence="7">
    <location>
        <begin position="12"/>
        <end position="31"/>
    </location>
</feature>
<proteinExistence type="predicted"/>
<dbReference type="RefSeq" id="YP_005089893.1">
    <property type="nucleotide sequence ID" value="NC_016733.1"/>
</dbReference>
<dbReference type="InterPro" id="IPR003959">
    <property type="entry name" value="ATPase_AAA_core"/>
</dbReference>
<dbReference type="Pfam" id="PF17862">
    <property type="entry name" value="AAA_lid_3"/>
    <property type="match status" value="1"/>
</dbReference>
<dbReference type="GO" id="GO:0004176">
    <property type="term" value="F:ATP-dependent peptidase activity"/>
    <property type="evidence" value="ECO:0007669"/>
    <property type="project" value="InterPro"/>
</dbReference>
<keyword evidence="5" id="KW-0862">Zinc</keyword>
<keyword evidence="9" id="KW-0150">Chloroplast</keyword>
<evidence type="ECO:0000256" key="1">
    <source>
        <dbReference type="ARBA" id="ARBA00001947"/>
    </source>
</evidence>
<evidence type="ECO:0000256" key="4">
    <source>
        <dbReference type="ARBA" id="ARBA00022801"/>
    </source>
</evidence>
<keyword evidence="7" id="KW-1133">Transmembrane helix</keyword>
<dbReference type="InterPro" id="IPR003960">
    <property type="entry name" value="ATPase_AAA_CS"/>
</dbReference>
<keyword evidence="6" id="KW-0482">Metalloprotease</keyword>
<dbReference type="GO" id="GO:0004222">
    <property type="term" value="F:metalloendopeptidase activity"/>
    <property type="evidence" value="ECO:0007669"/>
    <property type="project" value="InterPro"/>
</dbReference>
<sequence>MKLENTNRSSLFYFLNIFQLTVLKYYLNILDSKETAKDQINKSLTLFNYFCFWLSISPFLWFICKLPVSTNRSTLSTNLPGLHSFSNEMFWETILNSFDYNEKLFESVNDLEINPNSFLLNHTKLNSSIQTLINVSSNFSRTEFKEFKPRELEQTKATFDQRDLDEIPTKLESNIRIFKKTNLNLNVVKTNVNDLENVSGKSEQDKTAKFLTLDLKKPTTQEQKVKAVISKEKTKLKLLKTHLSLIDSNNFSKQTTAQFSSKQSETWSNFSLASELVNKYSRNLFFQSLQPLQEFNGHGKSSISVSKTSETDYLRPRFMTGYNYPDLTENQIWKLKLSEFLKSEPNQLTVSYYPKSIYFSSLPFSKILQPGALVPPIYEIGQSQTENGRESFISYDSKTLDLLVKNRFSTQSSLFQDAVSNNLETVKPVYFFANLDKTSLTNLVSNNNLFTLDHHFTNLNHSIFRTPTFFSSLDPLLTQEDLETRYHQLPVNNLFHEGLLAIPVSDLRQGTVAFVPNTTGNQSFKILFLKDANSAEFFKNLFQSPTKETNQTNLRILNQFLNINSNIEYSSNLYKREIGSYWKTKVNQTDEFLTLNEILTSSSVLSVSLFGFLISSFLILKTAYEDYAKEFSSYLLDLISSGKGLILDPSTIEWLNQELGLEEKKGGIRVFPKQFSKKRFTDIAGIKQLLPELSELVWFLRNKGRKFKITPLTSKSLLLVGPPGTGKTLLVQALAGEAEVPVVAQSTSVLASMQQDLTPGDAIRLAFQKARSLAPCILFLDELDSLGLKRDSLLTNNSQQVIGLANEEIKAIPFFERTTSQDIEISENSDSDYLTNQLRINITNEFNSRKQQEREQVAALTQLLIEIDGLQTNAGILVIGATNRAHILDPALTRPGRFSKIINLPLPDKLKRIEIFKLRATQLGWESQINWEYLAQRTKGFSAGDLSTIVNQSAIQAILENSKHTLESFENAITVLTTYPIERGKIVGTSQDPYSTKREVYYKVAQSLYNYHENVEGKAAFVELTPRQPNPRHYQILANVNNDKNHLRTRLELEKVVTSLVAGKAGELLMLLTSEQKTNFYWESDLAKNDFYEATKLVLIMFQEWYLYSSFLQQQKFLLIPNNQNQLEYRKNEELFSLFEETVRYLEQQLTNQFSFSESFAQRAQWKTNVIHEMTNIDSLFAEWSRFHLPDPQETERNPEWIPPEEYYHDNQNKRLIDAASETPELVGFSELVLIERDRYLQTILFSSFNKAFTILETNRELLDILACFLFKHKILRSFELTELISKYNKRS</sequence>
<dbReference type="GO" id="GO:0016887">
    <property type="term" value="F:ATP hydrolysis activity"/>
    <property type="evidence" value="ECO:0007669"/>
    <property type="project" value="InterPro"/>
</dbReference>
<dbReference type="SMART" id="SM00382">
    <property type="entry name" value="AAA"/>
    <property type="match status" value="1"/>
</dbReference>
<keyword evidence="9" id="KW-0132">Cell division</keyword>
<gene>
    <name evidence="9" type="primary">ftsH</name>
</gene>
<evidence type="ECO:0000256" key="5">
    <source>
        <dbReference type="ARBA" id="ARBA00022833"/>
    </source>
</evidence>
<feature type="transmembrane region" description="Helical" evidence="7">
    <location>
        <begin position="43"/>
        <end position="63"/>
    </location>
</feature>
<evidence type="ECO:0000256" key="7">
    <source>
        <dbReference type="SAM" id="Phobius"/>
    </source>
</evidence>
<dbReference type="PANTHER" id="PTHR23076">
    <property type="entry name" value="METALLOPROTEASE M41 FTSH"/>
    <property type="match status" value="1"/>
</dbReference>
<dbReference type="Pfam" id="PF00004">
    <property type="entry name" value="AAA"/>
    <property type="match status" value="2"/>
</dbReference>
<evidence type="ECO:0000313" key="9">
    <source>
        <dbReference type="EMBL" id="ACQ90838.1"/>
    </source>
</evidence>
<dbReference type="InterPro" id="IPR027417">
    <property type="entry name" value="P-loop_NTPase"/>
</dbReference>
<keyword evidence="3" id="KW-0479">Metal-binding</keyword>
<dbReference type="PROSITE" id="PS00674">
    <property type="entry name" value="AAA"/>
    <property type="match status" value="1"/>
</dbReference>
<keyword evidence="4" id="KW-0378">Hydrolase</keyword>
<dbReference type="GO" id="GO:0046872">
    <property type="term" value="F:metal ion binding"/>
    <property type="evidence" value="ECO:0007669"/>
    <property type="project" value="UniProtKB-KW"/>
</dbReference>
<dbReference type="InterPro" id="IPR003593">
    <property type="entry name" value="AAA+_ATPase"/>
</dbReference>
<protein>
    <submittedName>
        <fullName evidence="9">Cell division protein</fullName>
    </submittedName>
</protein>
<dbReference type="EMBL" id="FJ968740">
    <property type="protein sequence ID" value="ACQ90838.1"/>
    <property type="molecule type" value="Genomic_DNA"/>
</dbReference>
<reference evidence="9" key="1">
    <citation type="journal article" date="2009" name="Mol. Biol. Evol.">
        <title>The chloroplast genomes of the green algae Pedinomonas minor, Parachlorella kessleri, and Oocystis solitaria reveal a shared ancestry between the Pedinomonadales and Chlorellales.</title>
        <authorList>
            <person name="Turmel M."/>
            <person name="Otis C."/>
            <person name="Lemieux C."/>
        </authorList>
    </citation>
    <scope>NUCLEOTIDE SEQUENCE</scope>
</reference>
<keyword evidence="9" id="KW-0131">Cell cycle</keyword>
<dbReference type="GO" id="GO:0051301">
    <property type="term" value="P:cell division"/>
    <property type="evidence" value="ECO:0007669"/>
    <property type="project" value="UniProtKB-KW"/>
</dbReference>
<dbReference type="GO" id="GO:0006508">
    <property type="term" value="P:proteolysis"/>
    <property type="evidence" value="ECO:0007669"/>
    <property type="project" value="UniProtKB-KW"/>
</dbReference>
<dbReference type="InterPro" id="IPR041569">
    <property type="entry name" value="AAA_lid_3"/>
</dbReference>
<dbReference type="Gene3D" id="1.10.8.60">
    <property type="match status" value="1"/>
</dbReference>
<keyword evidence="7" id="KW-0812">Transmembrane</keyword>
<dbReference type="SUPFAM" id="SSF52540">
    <property type="entry name" value="P-loop containing nucleoside triphosphate hydrolases"/>
    <property type="match status" value="1"/>
</dbReference>
<dbReference type="GO" id="GO:0005524">
    <property type="term" value="F:ATP binding"/>
    <property type="evidence" value="ECO:0007669"/>
    <property type="project" value="InterPro"/>
</dbReference>
<dbReference type="PANTHER" id="PTHR23076:SF97">
    <property type="entry name" value="ATP-DEPENDENT ZINC METALLOPROTEASE YME1L1"/>
    <property type="match status" value="1"/>
</dbReference>
<name>C7BEP5_PEDMN</name>
<accession>C7BEP5</accession>
<dbReference type="Gene3D" id="3.40.50.300">
    <property type="entry name" value="P-loop containing nucleotide triphosphate hydrolases"/>
    <property type="match status" value="2"/>
</dbReference>
<geneLocation type="chloroplast" evidence="9"/>
<dbReference type="InterPro" id="IPR037219">
    <property type="entry name" value="Peptidase_M41-like"/>
</dbReference>
<keyword evidence="2" id="KW-0645">Protease</keyword>
<feature type="domain" description="AAA+ ATPase" evidence="8">
    <location>
        <begin position="713"/>
        <end position="908"/>
    </location>
</feature>
<evidence type="ECO:0000256" key="6">
    <source>
        <dbReference type="ARBA" id="ARBA00023049"/>
    </source>
</evidence>